<organism evidence="2 3">
    <name type="scientific">Nocardia terpenica</name>
    <dbReference type="NCBI Taxonomy" id="455432"/>
    <lineage>
        <taxon>Bacteria</taxon>
        <taxon>Bacillati</taxon>
        <taxon>Actinomycetota</taxon>
        <taxon>Actinomycetes</taxon>
        <taxon>Mycobacteriales</taxon>
        <taxon>Nocardiaceae</taxon>
        <taxon>Nocardia</taxon>
    </lineage>
</organism>
<evidence type="ECO:0000313" key="3">
    <source>
        <dbReference type="Proteomes" id="UP000076512"/>
    </source>
</evidence>
<evidence type="ECO:0000313" key="2">
    <source>
        <dbReference type="EMBL" id="KZM74455.1"/>
    </source>
</evidence>
<dbReference type="PROSITE" id="PS51257">
    <property type="entry name" value="PROKAR_LIPOPROTEIN"/>
    <property type="match status" value="1"/>
</dbReference>
<accession>A0A161WMU3</accession>
<dbReference type="EMBL" id="LWGR01000005">
    <property type="protein sequence ID" value="KZM74455.1"/>
    <property type="molecule type" value="Genomic_DNA"/>
</dbReference>
<feature type="compositionally biased region" description="Gly residues" evidence="1">
    <location>
        <begin position="176"/>
        <end position="201"/>
    </location>
</feature>
<comment type="caution">
    <text evidence="2">The sequence shown here is derived from an EMBL/GenBank/DDBJ whole genome shotgun (WGS) entry which is preliminary data.</text>
</comment>
<dbReference type="Proteomes" id="UP000076512">
    <property type="component" value="Unassembled WGS sequence"/>
</dbReference>
<evidence type="ECO:0000256" key="1">
    <source>
        <dbReference type="SAM" id="MobiDB-lite"/>
    </source>
</evidence>
<sequence length="201" mass="20373">MGSIRKHGAVPALVLVPAVAGYLVTGCASPTPAEPFVPVTKPATPTTRATTPQPTTTTPTPSPTPTTADSFSTGDRSEDVDYAAVCANVLTGERLADTDCDDADETFVGDDNSALRYATAGIAAGTATAAMWYYLSARNRTVAPPIGAHVSNGTYVTPTSNSPGRNPVIYRTGSVDVGGGTVTSGSVRRGGLGSGEHSGRS</sequence>
<keyword evidence="3" id="KW-1185">Reference proteome</keyword>
<reference evidence="2 3" key="1">
    <citation type="submission" date="2016-04" db="EMBL/GenBank/DDBJ databases">
        <authorList>
            <person name="Evans L.H."/>
            <person name="Alamgir A."/>
            <person name="Owens N."/>
            <person name="Weber N.D."/>
            <person name="Virtaneva K."/>
            <person name="Barbian K."/>
            <person name="Babar A."/>
            <person name="Rosenke K."/>
        </authorList>
    </citation>
    <scope>NUCLEOTIDE SEQUENCE [LARGE SCALE GENOMIC DNA]</scope>
    <source>
        <strain evidence="2 3">IFM 0406</strain>
    </source>
</reference>
<feature type="region of interest" description="Disordered" evidence="1">
    <location>
        <begin position="173"/>
        <end position="201"/>
    </location>
</feature>
<name>A0A161WMU3_9NOCA</name>
<feature type="region of interest" description="Disordered" evidence="1">
    <location>
        <begin position="33"/>
        <end position="76"/>
    </location>
</feature>
<dbReference type="AlphaFoldDB" id="A0A161WMU3"/>
<protein>
    <submittedName>
        <fullName evidence="2">Uncharacterized protein</fullName>
    </submittedName>
</protein>
<feature type="compositionally biased region" description="Low complexity" evidence="1">
    <location>
        <begin position="38"/>
        <end position="59"/>
    </location>
</feature>
<gene>
    <name evidence="2" type="ORF">AWN90_25640</name>
</gene>
<dbReference type="OrthoDB" id="4571821at2"/>
<proteinExistence type="predicted"/>
<dbReference type="STRING" id="455432.AWN90_25640"/>
<dbReference type="RefSeq" id="WP_067587947.1">
    <property type="nucleotide sequence ID" value="NZ_JABMCZ010000005.1"/>
</dbReference>